<keyword evidence="8" id="KW-0472">Membrane</keyword>
<dbReference type="STRING" id="97972.A0A2V1E5J8"/>
<dbReference type="Gene3D" id="1.10.630.10">
    <property type="entry name" value="Cytochrome P450"/>
    <property type="match status" value="1"/>
</dbReference>
<evidence type="ECO:0000256" key="7">
    <source>
        <dbReference type="RuleBase" id="RU000461"/>
    </source>
</evidence>
<dbReference type="CDD" id="cd11058">
    <property type="entry name" value="CYP60B-like"/>
    <property type="match status" value="1"/>
</dbReference>
<evidence type="ECO:0000313" key="9">
    <source>
        <dbReference type="EMBL" id="PVI05392.1"/>
    </source>
</evidence>
<feature type="binding site" description="axial binding residue" evidence="6">
    <location>
        <position position="461"/>
    </location>
    <ligand>
        <name>heme</name>
        <dbReference type="ChEBI" id="CHEBI:30413"/>
    </ligand>
    <ligandPart>
        <name>Fe</name>
        <dbReference type="ChEBI" id="CHEBI:18248"/>
    </ligandPart>
</feature>
<dbReference type="PROSITE" id="PS00086">
    <property type="entry name" value="CYTOCHROME_P450"/>
    <property type="match status" value="1"/>
</dbReference>
<comment type="cofactor">
    <cofactor evidence="1 6">
        <name>heme</name>
        <dbReference type="ChEBI" id="CHEBI:30413"/>
    </cofactor>
</comment>
<keyword evidence="5 6" id="KW-0408">Iron</keyword>
<keyword evidence="8" id="KW-0812">Transmembrane</keyword>
<dbReference type="PRINTS" id="PR00463">
    <property type="entry name" value="EP450I"/>
</dbReference>
<sequence length="517" mass="58664">MTPLANILPADLGLLSPYVFAKLFGFFITIVAIYGTYIAIYNIFFHPAKHIPGPLFARMTPIPYIYHVRTGSIVSWLAASHKKYGDAVRLAPNEVSFSSGDTAWPDIYGFRTGKHKDTGVYSKDRSWLPKPINGVINILNADEVNHTRMRRTLAHAFSDKSLREQESLLQEYVDLLVQRLSQCAAEGKSADIMRWYNYFTFDVISDLAFGEPLYGLRDSKQHIWIDLILGSIKASSFLALREKYPLIAWYENFKHMFKNDQGLHRMRAEFYAKCTDKVEKRVNTENAKPDFFSSILRHNGIEGKGLSRGEMVANSVILLTAGSETTATTLSTTTYLVLRHREVYDKVVDEIRSAFSSYEDITLDAVNNLPYTIACFTEALRIHPPVPTGFPRVAPSNGGIVSGIYIPGGTTVYVSQHSVSHSEHNFKDSDKFVPERWLGDTKYKDDKRDAVQPFSFGPRGCLGRNLAYAEMRLAFAKLLFTFDLELVDKDLEWLEGQKVFGLWDKPELMIRVTHVEH</sequence>
<dbReference type="PANTHER" id="PTHR24305">
    <property type="entry name" value="CYTOCHROME P450"/>
    <property type="match status" value="1"/>
</dbReference>
<dbReference type="SUPFAM" id="SSF48264">
    <property type="entry name" value="Cytochrome P450"/>
    <property type="match status" value="1"/>
</dbReference>
<dbReference type="InterPro" id="IPR002401">
    <property type="entry name" value="Cyt_P450_E_grp-I"/>
</dbReference>
<evidence type="ECO:0000256" key="4">
    <source>
        <dbReference type="ARBA" id="ARBA00022723"/>
    </source>
</evidence>
<accession>A0A2V1E5J8</accession>
<dbReference type="AlphaFoldDB" id="A0A2V1E5J8"/>
<comment type="similarity">
    <text evidence="2 7">Belongs to the cytochrome P450 family.</text>
</comment>
<feature type="transmembrane region" description="Helical" evidence="8">
    <location>
        <begin position="20"/>
        <end position="44"/>
    </location>
</feature>
<dbReference type="OrthoDB" id="1470350at2759"/>
<dbReference type="GO" id="GO:0016705">
    <property type="term" value="F:oxidoreductase activity, acting on paired donors, with incorporation or reduction of molecular oxygen"/>
    <property type="evidence" value="ECO:0007669"/>
    <property type="project" value="InterPro"/>
</dbReference>
<dbReference type="GO" id="GO:0005506">
    <property type="term" value="F:iron ion binding"/>
    <property type="evidence" value="ECO:0007669"/>
    <property type="project" value="InterPro"/>
</dbReference>
<dbReference type="InterPro" id="IPR050121">
    <property type="entry name" value="Cytochrome_P450_monoxygenase"/>
</dbReference>
<reference evidence="9 10" key="1">
    <citation type="journal article" date="2018" name="Sci. Rep.">
        <title>Comparative genomics provides insights into the lifestyle and reveals functional heterogeneity of dark septate endophytic fungi.</title>
        <authorList>
            <person name="Knapp D.G."/>
            <person name="Nemeth J.B."/>
            <person name="Barry K."/>
            <person name="Hainaut M."/>
            <person name="Henrissat B."/>
            <person name="Johnson J."/>
            <person name="Kuo A."/>
            <person name="Lim J.H.P."/>
            <person name="Lipzen A."/>
            <person name="Nolan M."/>
            <person name="Ohm R.A."/>
            <person name="Tamas L."/>
            <person name="Grigoriev I.V."/>
            <person name="Spatafora J.W."/>
            <person name="Nagy L.G."/>
            <person name="Kovacs G.M."/>
        </authorList>
    </citation>
    <scope>NUCLEOTIDE SEQUENCE [LARGE SCALE GENOMIC DNA]</scope>
    <source>
        <strain evidence="9 10">DSE2036</strain>
    </source>
</reference>
<organism evidence="9 10">
    <name type="scientific">Periconia macrospinosa</name>
    <dbReference type="NCBI Taxonomy" id="97972"/>
    <lineage>
        <taxon>Eukaryota</taxon>
        <taxon>Fungi</taxon>
        <taxon>Dikarya</taxon>
        <taxon>Ascomycota</taxon>
        <taxon>Pezizomycotina</taxon>
        <taxon>Dothideomycetes</taxon>
        <taxon>Pleosporomycetidae</taxon>
        <taxon>Pleosporales</taxon>
        <taxon>Massarineae</taxon>
        <taxon>Periconiaceae</taxon>
        <taxon>Periconia</taxon>
    </lineage>
</organism>
<evidence type="ECO:0000313" key="10">
    <source>
        <dbReference type="Proteomes" id="UP000244855"/>
    </source>
</evidence>
<dbReference type="GO" id="GO:0004497">
    <property type="term" value="F:monooxygenase activity"/>
    <property type="evidence" value="ECO:0007669"/>
    <property type="project" value="UniProtKB-KW"/>
</dbReference>
<dbReference type="PRINTS" id="PR00385">
    <property type="entry name" value="P450"/>
</dbReference>
<dbReference type="Pfam" id="PF00067">
    <property type="entry name" value="p450"/>
    <property type="match status" value="1"/>
</dbReference>
<name>A0A2V1E5J8_9PLEO</name>
<gene>
    <name evidence="9" type="ORF">DM02DRAFT_554630</name>
</gene>
<keyword evidence="3 6" id="KW-0349">Heme</keyword>
<keyword evidence="7" id="KW-0560">Oxidoreductase</keyword>
<keyword evidence="10" id="KW-1185">Reference proteome</keyword>
<dbReference type="InterPro" id="IPR001128">
    <property type="entry name" value="Cyt_P450"/>
</dbReference>
<dbReference type="PANTHER" id="PTHR24305:SF210">
    <property type="entry name" value="CYTOCHROME P450 MONOOXYGENASE ASQL-RELATED"/>
    <property type="match status" value="1"/>
</dbReference>
<evidence type="ECO:0000256" key="1">
    <source>
        <dbReference type="ARBA" id="ARBA00001971"/>
    </source>
</evidence>
<keyword evidence="8" id="KW-1133">Transmembrane helix</keyword>
<dbReference type="InterPro" id="IPR017972">
    <property type="entry name" value="Cyt_P450_CS"/>
</dbReference>
<dbReference type="InterPro" id="IPR036396">
    <property type="entry name" value="Cyt_P450_sf"/>
</dbReference>
<proteinExistence type="inferred from homology"/>
<dbReference type="GO" id="GO:0020037">
    <property type="term" value="F:heme binding"/>
    <property type="evidence" value="ECO:0007669"/>
    <property type="project" value="InterPro"/>
</dbReference>
<evidence type="ECO:0000256" key="8">
    <source>
        <dbReference type="SAM" id="Phobius"/>
    </source>
</evidence>
<evidence type="ECO:0000256" key="2">
    <source>
        <dbReference type="ARBA" id="ARBA00010617"/>
    </source>
</evidence>
<evidence type="ECO:0000256" key="6">
    <source>
        <dbReference type="PIRSR" id="PIRSR602401-1"/>
    </source>
</evidence>
<protein>
    <submittedName>
        <fullName evidence="9">Cytochrome P450 monooxygenase-like protein</fullName>
    </submittedName>
</protein>
<keyword evidence="4 6" id="KW-0479">Metal-binding</keyword>
<dbReference type="EMBL" id="KZ805314">
    <property type="protein sequence ID" value="PVI05392.1"/>
    <property type="molecule type" value="Genomic_DNA"/>
</dbReference>
<dbReference type="Proteomes" id="UP000244855">
    <property type="component" value="Unassembled WGS sequence"/>
</dbReference>
<evidence type="ECO:0000256" key="5">
    <source>
        <dbReference type="ARBA" id="ARBA00023004"/>
    </source>
</evidence>
<evidence type="ECO:0000256" key="3">
    <source>
        <dbReference type="ARBA" id="ARBA00022617"/>
    </source>
</evidence>
<keyword evidence="7 9" id="KW-0503">Monooxygenase</keyword>